<comment type="caution">
    <text evidence="2">The sequence shown here is derived from an EMBL/GenBank/DDBJ whole genome shotgun (WGS) entry which is preliminary data.</text>
</comment>
<dbReference type="RefSeq" id="WP_183932950.1">
    <property type="nucleotide sequence ID" value="NZ_JACICF010000001.1"/>
</dbReference>
<gene>
    <name evidence="2" type="ORF">FHS50_000645</name>
</gene>
<dbReference type="PANTHER" id="PTHR39600:SF1">
    <property type="entry name" value="PEPTIDASE INHIBITOR I78 FAMILY PROTEIN"/>
    <property type="match status" value="1"/>
</dbReference>
<evidence type="ECO:0008006" key="4">
    <source>
        <dbReference type="Google" id="ProtNLM"/>
    </source>
</evidence>
<protein>
    <recommendedName>
        <fullName evidence="4">Peptidase inhibitor I78 family protein</fullName>
    </recommendedName>
</protein>
<proteinExistence type="predicted"/>
<reference evidence="2 3" key="1">
    <citation type="submission" date="2020-08" db="EMBL/GenBank/DDBJ databases">
        <title>Genomic Encyclopedia of Type Strains, Phase IV (KMG-IV): sequencing the most valuable type-strain genomes for metagenomic binning, comparative biology and taxonomic classification.</title>
        <authorList>
            <person name="Goeker M."/>
        </authorList>
    </citation>
    <scope>NUCLEOTIDE SEQUENCE [LARGE SCALE GENOMIC DNA]</scope>
    <source>
        <strain evidence="2 3">DSM 24194</strain>
    </source>
</reference>
<evidence type="ECO:0000313" key="3">
    <source>
        <dbReference type="Proteomes" id="UP000578569"/>
    </source>
</evidence>
<name>A0A839Z1S7_9SPHN</name>
<keyword evidence="1" id="KW-0732">Signal</keyword>
<evidence type="ECO:0000256" key="1">
    <source>
        <dbReference type="SAM" id="SignalP"/>
    </source>
</evidence>
<dbReference type="PANTHER" id="PTHR39600">
    <property type="entry name" value="PEPTIDASE INHIBITOR I78 FAMILY PROTEIN"/>
    <property type="match status" value="1"/>
</dbReference>
<evidence type="ECO:0000313" key="2">
    <source>
        <dbReference type="EMBL" id="MBB3763622.1"/>
    </source>
</evidence>
<dbReference type="EMBL" id="JACICF010000001">
    <property type="protein sequence ID" value="MBB3763622.1"/>
    <property type="molecule type" value="Genomic_DNA"/>
</dbReference>
<dbReference type="AlphaFoldDB" id="A0A839Z1S7"/>
<accession>A0A839Z1S7</accession>
<sequence length="98" mass="10456">MRLTLPLIALAVAGCVPAEPVESTPPERGTGLTCNDEGLSAYIGREATAELGAEMMKAAGAGALRWVPKGAMVTMDYRTDRLNVHLDEKNRITRLNCG</sequence>
<dbReference type="Pfam" id="PF11720">
    <property type="entry name" value="Inhibitor_I78"/>
    <property type="match status" value="1"/>
</dbReference>
<organism evidence="2 3">
    <name type="scientific">Sphingomicrobium lutaoense</name>
    <dbReference type="NCBI Taxonomy" id="515949"/>
    <lineage>
        <taxon>Bacteria</taxon>
        <taxon>Pseudomonadati</taxon>
        <taxon>Pseudomonadota</taxon>
        <taxon>Alphaproteobacteria</taxon>
        <taxon>Sphingomonadales</taxon>
        <taxon>Sphingomonadaceae</taxon>
        <taxon>Sphingomicrobium</taxon>
    </lineage>
</organism>
<dbReference type="Gene3D" id="3.30.10.10">
    <property type="entry name" value="Trypsin Inhibitor V, subunit A"/>
    <property type="match status" value="1"/>
</dbReference>
<feature type="chain" id="PRO_5032779200" description="Peptidase inhibitor I78 family protein" evidence="1">
    <location>
        <begin position="19"/>
        <end position="98"/>
    </location>
</feature>
<dbReference type="InterPro" id="IPR021719">
    <property type="entry name" value="Prot_inh_I78"/>
</dbReference>
<dbReference type="PROSITE" id="PS51257">
    <property type="entry name" value="PROKAR_LIPOPROTEIN"/>
    <property type="match status" value="1"/>
</dbReference>
<dbReference type="Proteomes" id="UP000578569">
    <property type="component" value="Unassembled WGS sequence"/>
</dbReference>
<keyword evidence="3" id="KW-1185">Reference proteome</keyword>
<feature type="signal peptide" evidence="1">
    <location>
        <begin position="1"/>
        <end position="18"/>
    </location>
</feature>